<evidence type="ECO:0000259" key="7">
    <source>
        <dbReference type="PROSITE" id="PS51039"/>
    </source>
</evidence>
<dbReference type="GO" id="GO:0008270">
    <property type="term" value="F:zinc ion binding"/>
    <property type="evidence" value="ECO:0007669"/>
    <property type="project" value="UniProtKB-KW"/>
</dbReference>
<dbReference type="AlphaFoldDB" id="A0AAE0IJ26"/>
<evidence type="ECO:0000313" key="9">
    <source>
        <dbReference type="Proteomes" id="UP001283341"/>
    </source>
</evidence>
<keyword evidence="1" id="KW-0479">Metal-binding</keyword>
<proteinExistence type="predicted"/>
<dbReference type="InterPro" id="IPR000058">
    <property type="entry name" value="Znf_AN1"/>
</dbReference>
<dbReference type="InterPro" id="IPR035896">
    <property type="entry name" value="AN1-like_Znf"/>
</dbReference>
<evidence type="ECO:0000256" key="3">
    <source>
        <dbReference type="ARBA" id="ARBA00022833"/>
    </source>
</evidence>
<evidence type="ECO:0000256" key="5">
    <source>
        <dbReference type="SAM" id="MobiDB-lite"/>
    </source>
</evidence>
<dbReference type="SMART" id="SM00154">
    <property type="entry name" value="ZnF_AN1"/>
    <property type="match status" value="1"/>
</dbReference>
<reference evidence="8" key="1">
    <citation type="journal article" date="2023" name="Mol. Phylogenet. Evol.">
        <title>Genome-scale phylogeny and comparative genomics of the fungal order Sordariales.</title>
        <authorList>
            <person name="Hensen N."/>
            <person name="Bonometti L."/>
            <person name="Westerberg I."/>
            <person name="Brannstrom I.O."/>
            <person name="Guillou S."/>
            <person name="Cros-Aarteil S."/>
            <person name="Calhoun S."/>
            <person name="Haridas S."/>
            <person name="Kuo A."/>
            <person name="Mondo S."/>
            <person name="Pangilinan J."/>
            <person name="Riley R."/>
            <person name="LaButti K."/>
            <person name="Andreopoulos B."/>
            <person name="Lipzen A."/>
            <person name="Chen C."/>
            <person name="Yan M."/>
            <person name="Daum C."/>
            <person name="Ng V."/>
            <person name="Clum A."/>
            <person name="Steindorff A."/>
            <person name="Ohm R.A."/>
            <person name="Martin F."/>
            <person name="Silar P."/>
            <person name="Natvig D.O."/>
            <person name="Lalanne C."/>
            <person name="Gautier V."/>
            <person name="Ament-Velasquez S.L."/>
            <person name="Kruys A."/>
            <person name="Hutchinson M.I."/>
            <person name="Powell A.J."/>
            <person name="Barry K."/>
            <person name="Miller A.N."/>
            <person name="Grigoriev I.V."/>
            <person name="Debuchy R."/>
            <person name="Gladieux P."/>
            <person name="Hiltunen Thoren M."/>
            <person name="Johannesson H."/>
        </authorList>
    </citation>
    <scope>NUCLEOTIDE SEQUENCE</scope>
    <source>
        <strain evidence="8">CBS 118394</strain>
    </source>
</reference>
<keyword evidence="6" id="KW-0812">Transmembrane</keyword>
<evidence type="ECO:0000256" key="4">
    <source>
        <dbReference type="PROSITE-ProRule" id="PRU00449"/>
    </source>
</evidence>
<feature type="region of interest" description="Disordered" evidence="5">
    <location>
        <begin position="146"/>
        <end position="167"/>
    </location>
</feature>
<feature type="transmembrane region" description="Helical" evidence="6">
    <location>
        <begin position="122"/>
        <end position="144"/>
    </location>
</feature>
<evidence type="ECO:0000256" key="1">
    <source>
        <dbReference type="ARBA" id="ARBA00022723"/>
    </source>
</evidence>
<evidence type="ECO:0000256" key="6">
    <source>
        <dbReference type="SAM" id="Phobius"/>
    </source>
</evidence>
<sequence length="186" mass="21217">MPPKRVRCSFSDCKLAAQRISGDCAFCNGHYCNNHRLLEDHKCQNLEDVSTQEPEWWLVGLSDVLLENSFADLFRDSPRISARRKRLSKTPCSSTRSEPKSSRVSKRRKHKNVTKNRPTTTATAAVAVAADTAVVAGLALSQNLRRRRSRYRRRRQQQSIYERTPSTATMMTRPLRKPTESTVVVN</sequence>
<feature type="compositionally biased region" description="Basic residues" evidence="5">
    <location>
        <begin position="146"/>
        <end position="156"/>
    </location>
</feature>
<protein>
    <recommendedName>
        <fullName evidence="7">AN1-type domain-containing protein</fullName>
    </recommendedName>
</protein>
<keyword evidence="9" id="KW-1185">Reference proteome</keyword>
<feature type="domain" description="AN1-type" evidence="7">
    <location>
        <begin position="2"/>
        <end position="51"/>
    </location>
</feature>
<gene>
    <name evidence="8" type="ORF">B0H66DRAFT_142141</name>
</gene>
<dbReference type="EMBL" id="JAUEDM010000002">
    <property type="protein sequence ID" value="KAK3325884.1"/>
    <property type="molecule type" value="Genomic_DNA"/>
</dbReference>
<keyword evidence="2 4" id="KW-0863">Zinc-finger</keyword>
<dbReference type="Gene3D" id="4.10.1110.10">
    <property type="entry name" value="AN1-like Zinc finger"/>
    <property type="match status" value="1"/>
</dbReference>
<dbReference type="Proteomes" id="UP001283341">
    <property type="component" value="Unassembled WGS sequence"/>
</dbReference>
<evidence type="ECO:0000256" key="2">
    <source>
        <dbReference type="ARBA" id="ARBA00022771"/>
    </source>
</evidence>
<keyword evidence="6" id="KW-1133">Transmembrane helix</keyword>
<dbReference type="SUPFAM" id="SSF118310">
    <property type="entry name" value="AN1-like Zinc finger"/>
    <property type="match status" value="1"/>
</dbReference>
<keyword evidence="6" id="KW-0472">Membrane</keyword>
<evidence type="ECO:0000313" key="8">
    <source>
        <dbReference type="EMBL" id="KAK3325884.1"/>
    </source>
</evidence>
<feature type="compositionally biased region" description="Basic residues" evidence="5">
    <location>
        <begin position="103"/>
        <end position="114"/>
    </location>
</feature>
<organism evidence="8 9">
    <name type="scientific">Apodospora peruviana</name>
    <dbReference type="NCBI Taxonomy" id="516989"/>
    <lineage>
        <taxon>Eukaryota</taxon>
        <taxon>Fungi</taxon>
        <taxon>Dikarya</taxon>
        <taxon>Ascomycota</taxon>
        <taxon>Pezizomycotina</taxon>
        <taxon>Sordariomycetes</taxon>
        <taxon>Sordariomycetidae</taxon>
        <taxon>Sordariales</taxon>
        <taxon>Lasiosphaeriaceae</taxon>
        <taxon>Apodospora</taxon>
    </lineage>
</organism>
<keyword evidence="3" id="KW-0862">Zinc</keyword>
<reference evidence="8" key="2">
    <citation type="submission" date="2023-06" db="EMBL/GenBank/DDBJ databases">
        <authorList>
            <consortium name="Lawrence Berkeley National Laboratory"/>
            <person name="Haridas S."/>
            <person name="Hensen N."/>
            <person name="Bonometti L."/>
            <person name="Westerberg I."/>
            <person name="Brannstrom I.O."/>
            <person name="Guillou S."/>
            <person name="Cros-Aarteil S."/>
            <person name="Calhoun S."/>
            <person name="Kuo A."/>
            <person name="Mondo S."/>
            <person name="Pangilinan J."/>
            <person name="Riley R."/>
            <person name="Labutti K."/>
            <person name="Andreopoulos B."/>
            <person name="Lipzen A."/>
            <person name="Chen C."/>
            <person name="Yanf M."/>
            <person name="Daum C."/>
            <person name="Ng V."/>
            <person name="Clum A."/>
            <person name="Steindorff A."/>
            <person name="Ohm R."/>
            <person name="Martin F."/>
            <person name="Silar P."/>
            <person name="Natvig D."/>
            <person name="Lalanne C."/>
            <person name="Gautier V."/>
            <person name="Ament-Velasquez S.L."/>
            <person name="Kruys A."/>
            <person name="Hutchinson M.I."/>
            <person name="Powell A.J."/>
            <person name="Barry K."/>
            <person name="Miller A.N."/>
            <person name="Grigoriev I.V."/>
            <person name="Debuchy R."/>
            <person name="Gladieux P."/>
            <person name="Thoren M.H."/>
            <person name="Johannesson H."/>
        </authorList>
    </citation>
    <scope>NUCLEOTIDE SEQUENCE</scope>
    <source>
        <strain evidence="8">CBS 118394</strain>
    </source>
</reference>
<name>A0AAE0IJ26_9PEZI</name>
<accession>A0AAE0IJ26</accession>
<comment type="caution">
    <text evidence="8">The sequence shown here is derived from an EMBL/GenBank/DDBJ whole genome shotgun (WGS) entry which is preliminary data.</text>
</comment>
<dbReference type="Pfam" id="PF01428">
    <property type="entry name" value="zf-AN1"/>
    <property type="match status" value="1"/>
</dbReference>
<feature type="region of interest" description="Disordered" evidence="5">
    <location>
        <begin position="84"/>
        <end position="120"/>
    </location>
</feature>
<dbReference type="PROSITE" id="PS51039">
    <property type="entry name" value="ZF_AN1"/>
    <property type="match status" value="1"/>
</dbReference>